<evidence type="ECO:0000313" key="3">
    <source>
        <dbReference type="Proteomes" id="UP000220133"/>
    </source>
</evidence>
<protein>
    <recommendedName>
        <fullName evidence="4">DUF481 domain-containing protein</fullName>
    </recommendedName>
</protein>
<proteinExistence type="predicted"/>
<dbReference type="RefSeq" id="WP_098195082.1">
    <property type="nucleotide sequence ID" value="NZ_CP023777.1"/>
</dbReference>
<feature type="chain" id="PRO_5012742124" description="DUF481 domain-containing protein" evidence="1">
    <location>
        <begin position="30"/>
        <end position="348"/>
    </location>
</feature>
<feature type="signal peptide" evidence="1">
    <location>
        <begin position="1"/>
        <end position="29"/>
    </location>
</feature>
<dbReference type="Pfam" id="PF04338">
    <property type="entry name" value="DUF481"/>
    <property type="match status" value="1"/>
</dbReference>
<dbReference type="KEGG" id="cbae:COR50_16925"/>
<dbReference type="OrthoDB" id="666658at2"/>
<evidence type="ECO:0008006" key="4">
    <source>
        <dbReference type="Google" id="ProtNLM"/>
    </source>
</evidence>
<dbReference type="EMBL" id="CP023777">
    <property type="protein sequence ID" value="ATL48709.1"/>
    <property type="molecule type" value="Genomic_DNA"/>
</dbReference>
<keyword evidence="3" id="KW-1185">Reference proteome</keyword>
<keyword evidence="1" id="KW-0732">Signal</keyword>
<accession>A0A291QXF3</accession>
<dbReference type="AlphaFoldDB" id="A0A291QXF3"/>
<evidence type="ECO:0000256" key="1">
    <source>
        <dbReference type="SAM" id="SignalP"/>
    </source>
</evidence>
<reference evidence="2 3" key="1">
    <citation type="submission" date="2017-10" db="EMBL/GenBank/DDBJ databases">
        <title>Paenichitinophaga pekingensis gen. nov., sp. nov., isolated from activated sludge.</title>
        <authorList>
            <person name="Jin D."/>
            <person name="Kong X."/>
            <person name="Deng Y."/>
            <person name="Bai Z."/>
        </authorList>
    </citation>
    <scope>NUCLEOTIDE SEQUENCE [LARGE SCALE GENOMIC DNA]</scope>
    <source>
        <strain evidence="2 3">13</strain>
    </source>
</reference>
<name>A0A291QXF3_9BACT</name>
<organism evidence="2 3">
    <name type="scientific">Chitinophaga caeni</name>
    <dbReference type="NCBI Taxonomy" id="2029983"/>
    <lineage>
        <taxon>Bacteria</taxon>
        <taxon>Pseudomonadati</taxon>
        <taxon>Bacteroidota</taxon>
        <taxon>Chitinophagia</taxon>
        <taxon>Chitinophagales</taxon>
        <taxon>Chitinophagaceae</taxon>
        <taxon>Chitinophaga</taxon>
    </lineage>
</organism>
<dbReference type="Proteomes" id="UP000220133">
    <property type="component" value="Chromosome"/>
</dbReference>
<sequence>MFFTLTKRKLTLFGILLFLLSSWSSSLSAQTDKLYLRNGTILNGTLRSINLGKINFDANDIGIVDVKITNARTLFATSFQYRVSTVHQDVMYGSILPGKDSGSIIFASGKDSVNVLLDDIVTLSKYRKGIMHQIEGNISAGYSFTKSSELGRINLDASLNTRSKNVALAFTGATITSIQGDSLARDLENASLQVSYYYLPDWYLLTYVNYQRNLSLGIGQRFQEALGTGYEFLKRSRMLASVGTGGILNQEKSLEGDRNYTFEIPLLLQYDLFLFSSPNLSFSFKQQLYFGISQKGRIREDGETRLSYEVISDLTISLVFYNNYDNQPPAGSVRNFDYNMVVNVGYKF</sequence>
<gene>
    <name evidence="2" type="ORF">COR50_16925</name>
</gene>
<dbReference type="InterPro" id="IPR007433">
    <property type="entry name" value="DUF481"/>
</dbReference>
<evidence type="ECO:0000313" key="2">
    <source>
        <dbReference type="EMBL" id="ATL48709.1"/>
    </source>
</evidence>